<dbReference type="STRING" id="1890364.A0A2P6NLM1"/>
<dbReference type="FunCoup" id="A0A2P6NLM1">
    <property type="interactions" value="320"/>
</dbReference>
<evidence type="ECO:0000256" key="6">
    <source>
        <dbReference type="SAM" id="Coils"/>
    </source>
</evidence>
<comment type="caution">
    <text evidence="7">The sequence shown here is derived from an EMBL/GenBank/DDBJ whole genome shotgun (WGS) entry which is preliminary data.</text>
</comment>
<comment type="similarity">
    <text evidence="1 5">Belongs to the V-ATPase C subunit family.</text>
</comment>
<keyword evidence="8" id="KW-1185">Reference proteome</keyword>
<evidence type="ECO:0000313" key="8">
    <source>
        <dbReference type="Proteomes" id="UP000241769"/>
    </source>
</evidence>
<accession>A0A2P6NLM1</accession>
<protein>
    <recommendedName>
        <fullName evidence="5">V-type proton ATPase subunit C</fullName>
    </recommendedName>
</protein>
<dbReference type="Gene3D" id="3.30.70.1180">
    <property type="entry name" value="Vacuolar atp synthase subunit c, domain 1"/>
    <property type="match status" value="1"/>
</dbReference>
<evidence type="ECO:0000313" key="7">
    <source>
        <dbReference type="EMBL" id="PRP84860.1"/>
    </source>
</evidence>
<evidence type="ECO:0000256" key="1">
    <source>
        <dbReference type="ARBA" id="ARBA00006138"/>
    </source>
</evidence>
<name>A0A2P6NLM1_9EUKA</name>
<dbReference type="CDD" id="cd14785">
    <property type="entry name" value="V-ATPase_C"/>
    <property type="match status" value="1"/>
</dbReference>
<keyword evidence="2 5" id="KW-0813">Transport</keyword>
<dbReference type="AlphaFoldDB" id="A0A2P6NLM1"/>
<dbReference type="Gene3D" id="1.20.1460.10">
    <property type="entry name" value="subunit c (vma5p) of the yeast v-atpase, domain 2"/>
    <property type="match status" value="1"/>
</dbReference>
<feature type="coiled-coil region" evidence="6">
    <location>
        <begin position="256"/>
        <end position="283"/>
    </location>
</feature>
<evidence type="ECO:0000256" key="2">
    <source>
        <dbReference type="ARBA" id="ARBA00022448"/>
    </source>
</evidence>
<dbReference type="InterPro" id="IPR036132">
    <property type="entry name" value="Vac_ATP_synth_c_sf"/>
</dbReference>
<dbReference type="OrthoDB" id="6605928at2759"/>
<dbReference type="GO" id="GO:0000221">
    <property type="term" value="C:vacuolar proton-transporting V-type ATPase, V1 domain"/>
    <property type="evidence" value="ECO:0007669"/>
    <property type="project" value="TreeGrafter"/>
</dbReference>
<evidence type="ECO:0000256" key="3">
    <source>
        <dbReference type="ARBA" id="ARBA00022781"/>
    </source>
</evidence>
<dbReference type="EMBL" id="MDYQ01000055">
    <property type="protein sequence ID" value="PRP84860.1"/>
    <property type="molecule type" value="Genomic_DNA"/>
</dbReference>
<comment type="subunit">
    <text evidence="5">V-ATPase is a heteromultimeric enzyme composed of a peripheral catalytic V1 complex (components A to H) attached to an integral membrane V0 proton pore complex.</text>
</comment>
<dbReference type="PANTHER" id="PTHR10137">
    <property type="entry name" value="V-TYPE PROTON ATPASE SUBUNIT C"/>
    <property type="match status" value="1"/>
</dbReference>
<dbReference type="Proteomes" id="UP000241769">
    <property type="component" value="Unassembled WGS sequence"/>
</dbReference>
<keyword evidence="6" id="KW-0175">Coiled coil</keyword>
<comment type="function">
    <text evidence="5">Subunit of the V1 complex of vacuolar(H+)-ATPase (V-ATPase), a multisubunit enzyme composed of a peripheral complex (V1) that hydrolyzes ATP and a membrane integral complex (V0) that translocates protons. V-ATPase is responsible for acidifying and maintaining the pH of intracellular compartments and in some cell types, is targeted to the plasma membrane, where it is responsible for acidifying the extracellular environment. Subunit C is necessary for the assembly of the catalytic sector of the enzyme and is likely to have a specific function in its catalytic activity.</text>
</comment>
<dbReference type="PANTHER" id="PTHR10137:SF0">
    <property type="entry name" value="V-TYPE PROTON ATPASE SUBUNIT C"/>
    <property type="match status" value="1"/>
</dbReference>
<organism evidence="7 8">
    <name type="scientific">Planoprotostelium fungivorum</name>
    <dbReference type="NCBI Taxonomy" id="1890364"/>
    <lineage>
        <taxon>Eukaryota</taxon>
        <taxon>Amoebozoa</taxon>
        <taxon>Evosea</taxon>
        <taxon>Variosea</taxon>
        <taxon>Cavosteliida</taxon>
        <taxon>Cavosteliaceae</taxon>
        <taxon>Planoprotostelium</taxon>
    </lineage>
</organism>
<proteinExistence type="inferred from homology"/>
<dbReference type="Gene3D" id="3.30.70.100">
    <property type="match status" value="1"/>
</dbReference>
<dbReference type="InterPro" id="IPR004907">
    <property type="entry name" value="ATPase_V1-cplx_csu"/>
</dbReference>
<dbReference type="SUPFAM" id="SSF118203">
    <property type="entry name" value="Vacuolar ATP synthase subunit C"/>
    <property type="match status" value="1"/>
</dbReference>
<dbReference type="Pfam" id="PF03223">
    <property type="entry name" value="V-ATPase_C"/>
    <property type="match status" value="1"/>
</dbReference>
<dbReference type="InParanoid" id="A0A2P6NLM1"/>
<gene>
    <name evidence="7" type="ORF">PROFUN_07514</name>
</gene>
<sequence>MSSEEKGYLLISAPKTREDTYNTLTRKISDENDLATQFKFAVPDLKVGTLDSLVALSDDLGRVDTYVETVTRKIAQQLFEVLDNPADRSEVLTVGQTNYEKYINYFTWDEAKYPSTQSLKVITEVIHAQCHKFDDELKTKALEYTNLVHTLNAEERKAGGNLTVRDISESVKQEDVIQTEYLETLFIVVHKPVLKEFWSSYEKMSQYVLPRSAKQLDEDNDYALIRVVLFKKFIADFHSAAREKRYTVRDYVYDPEKSAKAERKKMEAERDRLKKNLVRWCKTNFAEAYVGWVHLKAVRIFVESVLRYGLPINFQAVLLLPKKGKQTKLRKVLSDMFSHLASKNVFNAKEEESETDKFYPYVSLDVNLNMSK</sequence>
<evidence type="ECO:0000256" key="4">
    <source>
        <dbReference type="ARBA" id="ARBA00023065"/>
    </source>
</evidence>
<evidence type="ECO:0000256" key="5">
    <source>
        <dbReference type="RuleBase" id="RU364010"/>
    </source>
</evidence>
<keyword evidence="4 5" id="KW-0406">Ion transport</keyword>
<keyword evidence="3 5" id="KW-0375">Hydrogen ion transport</keyword>
<dbReference type="GO" id="GO:0046961">
    <property type="term" value="F:proton-transporting ATPase activity, rotational mechanism"/>
    <property type="evidence" value="ECO:0007669"/>
    <property type="project" value="InterPro"/>
</dbReference>
<dbReference type="FunFam" id="3.30.70.100:FF:000002">
    <property type="entry name" value="V-type proton ATPase subunit C"/>
    <property type="match status" value="1"/>
</dbReference>
<reference evidence="7 8" key="1">
    <citation type="journal article" date="2018" name="Genome Biol. Evol.">
        <title>Multiple Roots of Fruiting Body Formation in Amoebozoa.</title>
        <authorList>
            <person name="Hillmann F."/>
            <person name="Forbes G."/>
            <person name="Novohradska S."/>
            <person name="Ferling I."/>
            <person name="Riege K."/>
            <person name="Groth M."/>
            <person name="Westermann M."/>
            <person name="Marz M."/>
            <person name="Spaller T."/>
            <person name="Winckler T."/>
            <person name="Schaap P."/>
            <person name="Glockner G."/>
        </authorList>
    </citation>
    <scope>NUCLEOTIDE SEQUENCE [LARGE SCALE GENOMIC DNA]</scope>
    <source>
        <strain evidence="7 8">Jena</strain>
    </source>
</reference>